<evidence type="ECO:0000256" key="6">
    <source>
        <dbReference type="ARBA" id="ARBA00037426"/>
    </source>
</evidence>
<dbReference type="InterPro" id="IPR001017">
    <property type="entry name" value="DH_E1"/>
</dbReference>
<comment type="function">
    <text evidence="6">The 2-oxoglutarate dehydrogenase complex catalyzes the overall conversion of 2-oxoglutarate to succinyl-CoA and CO(2). It contains multiple copies of three enzymatic components: 2-oxoglutarate dehydrogenase (E1), dihydrolipoamide succinyltransferase (E2) and lipoamide dehydrogenase (E3).</text>
</comment>
<keyword evidence="5" id="KW-0786">Thiamine pyrophosphate</keyword>
<comment type="similarity">
    <text evidence="2">Belongs to the alpha-ketoglutarate dehydrogenase family.</text>
</comment>
<dbReference type="PANTHER" id="PTHR23152">
    <property type="entry name" value="2-OXOGLUTARATE DEHYDROGENASE"/>
    <property type="match status" value="1"/>
</dbReference>
<dbReference type="GO" id="GO:0005739">
    <property type="term" value="C:mitochondrion"/>
    <property type="evidence" value="ECO:0007669"/>
    <property type="project" value="TreeGrafter"/>
</dbReference>
<evidence type="ECO:0000313" key="12">
    <source>
        <dbReference type="Proteomes" id="UP000410492"/>
    </source>
</evidence>
<gene>
    <name evidence="11" type="ORF">CALMAC_LOCUS1213</name>
</gene>
<protein>
    <recommendedName>
        <fullName evidence="7">2-oxoglutarate dehydrogenase, mitochondrial</fullName>
    </recommendedName>
    <alternativeName>
        <fullName evidence="8">2-oxoglutarate dehydrogenase complex component E1</fullName>
    </alternativeName>
</protein>
<name>A0A653BI30_CALMS</name>
<accession>A0A653BI30</accession>
<dbReference type="Gene3D" id="3.40.50.970">
    <property type="match status" value="1"/>
</dbReference>
<evidence type="ECO:0000256" key="8">
    <source>
        <dbReference type="ARBA" id="ARBA00042984"/>
    </source>
</evidence>
<dbReference type="SUPFAM" id="SSF52518">
    <property type="entry name" value="Thiamin diphosphate-binding fold (THDP-binding)"/>
    <property type="match status" value="1"/>
</dbReference>
<dbReference type="InterPro" id="IPR032106">
    <property type="entry name" value="2-oxogl_dehyd_N"/>
</dbReference>
<evidence type="ECO:0000259" key="9">
    <source>
        <dbReference type="Pfam" id="PF00676"/>
    </source>
</evidence>
<comment type="cofactor">
    <cofactor evidence="1">
        <name>thiamine diphosphate</name>
        <dbReference type="ChEBI" id="CHEBI:58937"/>
    </cofactor>
</comment>
<evidence type="ECO:0000256" key="3">
    <source>
        <dbReference type="ARBA" id="ARBA00022946"/>
    </source>
</evidence>
<feature type="domain" description="2-oxoglutarate dehydrogenase E1 component N-terminal" evidence="10">
    <location>
        <begin position="47"/>
        <end position="85"/>
    </location>
</feature>
<dbReference type="Proteomes" id="UP000410492">
    <property type="component" value="Unassembled WGS sequence"/>
</dbReference>
<evidence type="ECO:0000259" key="10">
    <source>
        <dbReference type="Pfam" id="PF16078"/>
    </source>
</evidence>
<proteinExistence type="inferred from homology"/>
<keyword evidence="12" id="KW-1185">Reference proteome</keyword>
<evidence type="ECO:0000256" key="7">
    <source>
        <dbReference type="ARBA" id="ARBA00040267"/>
    </source>
</evidence>
<feature type="domain" description="Dehydrogenase E1 component" evidence="9">
    <location>
        <begin position="277"/>
        <end position="355"/>
    </location>
</feature>
<dbReference type="EMBL" id="CAACVG010001391">
    <property type="protein sequence ID" value="VEN35260.1"/>
    <property type="molecule type" value="Genomic_DNA"/>
</dbReference>
<dbReference type="InterPro" id="IPR029061">
    <property type="entry name" value="THDP-binding"/>
</dbReference>
<evidence type="ECO:0000256" key="1">
    <source>
        <dbReference type="ARBA" id="ARBA00001964"/>
    </source>
</evidence>
<dbReference type="GO" id="GO:0045252">
    <property type="term" value="C:oxoglutarate dehydrogenase complex"/>
    <property type="evidence" value="ECO:0007669"/>
    <property type="project" value="TreeGrafter"/>
</dbReference>
<evidence type="ECO:0000256" key="4">
    <source>
        <dbReference type="ARBA" id="ARBA00023002"/>
    </source>
</evidence>
<sequence>MHRAKVIASTLVSPAGQKLTAWLVIRNAPALSCPQCRHYNVPAAAEPFLNGSSGQYVEDMYNAWLADPSSVHASWDSYFRGTTQGGGGYVAPPSLASPGKNEMPLGALMPLVGGSTLGASPVSEKVIDDHLAVQAIIRSYQIRGHHIALLDPLGISSADLDDQTPQELVYKNYSFDCPSKTYVEELKKQVLQFTKQEGDMDRVFKLPSTTFIGGKENALPLREILKRLEQTYCRHIGAEYMFINSLEQCNWIRQRLETPGIMDLTAEEKRLVLARLTRSHGFESFLAKKWSSEKRFGLEGCEMLIPAMKTVIDKSTELGVESVVMGMPHRGRLNVLANVCRKPLHQLFTQFSGLEAEDEG</sequence>
<dbReference type="FunFam" id="1.10.287.1150:FF:000001">
    <property type="entry name" value="2-oxoglutarate dehydrogenase, mitochondrial isoform X1"/>
    <property type="match status" value="1"/>
</dbReference>
<dbReference type="GO" id="GO:0030976">
    <property type="term" value="F:thiamine pyrophosphate binding"/>
    <property type="evidence" value="ECO:0007669"/>
    <property type="project" value="InterPro"/>
</dbReference>
<evidence type="ECO:0000313" key="11">
    <source>
        <dbReference type="EMBL" id="VEN35260.1"/>
    </source>
</evidence>
<keyword evidence="3" id="KW-0809">Transit peptide</keyword>
<evidence type="ECO:0000256" key="2">
    <source>
        <dbReference type="ARBA" id="ARBA00006936"/>
    </source>
</evidence>
<dbReference type="OrthoDB" id="413077at2759"/>
<dbReference type="PANTHER" id="PTHR23152:SF4">
    <property type="entry name" value="2-OXOADIPATE DEHYDROGENASE COMPLEX COMPONENT E1"/>
    <property type="match status" value="1"/>
</dbReference>
<dbReference type="Pfam" id="PF16078">
    <property type="entry name" value="2-oxogl_dehyd_N"/>
    <property type="match status" value="1"/>
</dbReference>
<evidence type="ECO:0000256" key="5">
    <source>
        <dbReference type="ARBA" id="ARBA00023052"/>
    </source>
</evidence>
<keyword evidence="4" id="KW-0560">Oxidoreductase</keyword>
<dbReference type="AlphaFoldDB" id="A0A653BI30"/>
<dbReference type="Pfam" id="PF00676">
    <property type="entry name" value="E1_dh"/>
    <property type="match status" value="1"/>
</dbReference>
<dbReference type="GO" id="GO:0006099">
    <property type="term" value="P:tricarboxylic acid cycle"/>
    <property type="evidence" value="ECO:0007669"/>
    <property type="project" value="TreeGrafter"/>
</dbReference>
<dbReference type="InterPro" id="IPR011603">
    <property type="entry name" value="2oxoglutarate_DH_E1"/>
</dbReference>
<dbReference type="Gene3D" id="1.10.287.1150">
    <property type="entry name" value="TPP helical domain"/>
    <property type="match status" value="1"/>
</dbReference>
<organism evidence="11 12">
    <name type="scientific">Callosobruchus maculatus</name>
    <name type="common">Southern cowpea weevil</name>
    <name type="synonym">Pulse bruchid</name>
    <dbReference type="NCBI Taxonomy" id="64391"/>
    <lineage>
        <taxon>Eukaryota</taxon>
        <taxon>Metazoa</taxon>
        <taxon>Ecdysozoa</taxon>
        <taxon>Arthropoda</taxon>
        <taxon>Hexapoda</taxon>
        <taxon>Insecta</taxon>
        <taxon>Pterygota</taxon>
        <taxon>Neoptera</taxon>
        <taxon>Endopterygota</taxon>
        <taxon>Coleoptera</taxon>
        <taxon>Polyphaga</taxon>
        <taxon>Cucujiformia</taxon>
        <taxon>Chrysomeloidea</taxon>
        <taxon>Chrysomelidae</taxon>
        <taxon>Bruchinae</taxon>
        <taxon>Bruchini</taxon>
        <taxon>Callosobruchus</taxon>
    </lineage>
</organism>
<reference evidence="11 12" key="1">
    <citation type="submission" date="2019-01" db="EMBL/GenBank/DDBJ databases">
        <authorList>
            <person name="Sayadi A."/>
        </authorList>
    </citation>
    <scope>NUCLEOTIDE SEQUENCE [LARGE SCALE GENOMIC DNA]</scope>
</reference>
<dbReference type="GO" id="GO:0004591">
    <property type="term" value="F:oxoglutarate dehydrogenase (succinyl-transferring) activity"/>
    <property type="evidence" value="ECO:0007669"/>
    <property type="project" value="TreeGrafter"/>
</dbReference>